<evidence type="ECO:0000313" key="3">
    <source>
        <dbReference type="Proteomes" id="UP000013940"/>
    </source>
</evidence>
<evidence type="ECO:0008006" key="4">
    <source>
        <dbReference type="Google" id="ProtNLM"/>
    </source>
</evidence>
<dbReference type="GeneID" id="57474572"/>
<dbReference type="RefSeq" id="WP_011059888.1">
    <property type="nucleotide sequence ID" value="NC_021237.1"/>
</dbReference>
<dbReference type="eggNOG" id="ENOG502ZJP0">
    <property type="taxonomic scope" value="Bacteria"/>
</dbReference>
<name>A0A2C9EIA1_PSEPH</name>
<proteinExistence type="predicted"/>
<evidence type="ECO:0000256" key="1">
    <source>
        <dbReference type="SAM" id="SignalP"/>
    </source>
</evidence>
<dbReference type="HOGENOM" id="CLU_181266_0_0_6"/>
<gene>
    <name evidence="2" type="ORF">PFLCHA0_c15890</name>
</gene>
<organism evidence="2 3">
    <name type="scientific">Pseudomonas protegens (strain DSM 19095 / LMG 27888 / CFBP 6595 / CHA0)</name>
    <dbReference type="NCBI Taxonomy" id="1124983"/>
    <lineage>
        <taxon>Bacteria</taxon>
        <taxon>Pseudomonadati</taxon>
        <taxon>Pseudomonadota</taxon>
        <taxon>Gammaproteobacteria</taxon>
        <taxon>Pseudomonadales</taxon>
        <taxon>Pseudomonadaceae</taxon>
        <taxon>Pseudomonas</taxon>
    </lineage>
</organism>
<accession>A0A2C9EIA1</accession>
<reference evidence="3" key="1">
    <citation type="journal article" date="2014" name="Genome Announc.">
        <title>Full-genome sequence of the plant growth-promoting bacterium Pseudomonas protegens CHA0.</title>
        <authorList>
            <person name="Jousset A."/>
            <person name="Schuldes J."/>
            <person name="Keel C."/>
            <person name="Maurhofer M."/>
            <person name="Daniel R."/>
            <person name="Scheu S."/>
            <person name="Thuermer A."/>
        </authorList>
    </citation>
    <scope>NUCLEOTIDE SEQUENCE [LARGE SCALE GENOMIC DNA]</scope>
    <source>
        <strain evidence="3">DSM 19095 / LMG 27888 / CFBP 6595 / CHA0</strain>
    </source>
</reference>
<feature type="chain" id="PRO_5013084386" description="Secreted protein" evidence="1">
    <location>
        <begin position="22"/>
        <end position="91"/>
    </location>
</feature>
<feature type="signal peptide" evidence="1">
    <location>
        <begin position="1"/>
        <end position="21"/>
    </location>
</feature>
<sequence>MKNLSILTLASSLLFALPTWACTPDEATAKREQLAQEVSKITEQNPAKAKEINAELQKMDLSTSSKDLPDNCQLIDQRLKELATAEKKAES</sequence>
<dbReference type="Proteomes" id="UP000013940">
    <property type="component" value="Chromosome"/>
</dbReference>
<evidence type="ECO:0000313" key="2">
    <source>
        <dbReference type="EMBL" id="AGL83377.1"/>
    </source>
</evidence>
<protein>
    <recommendedName>
        <fullName evidence="4">Secreted protein</fullName>
    </recommendedName>
</protein>
<dbReference type="AlphaFoldDB" id="A0A2C9EIA1"/>
<dbReference type="EMBL" id="CP003190">
    <property type="protein sequence ID" value="AGL83377.1"/>
    <property type="molecule type" value="Genomic_DNA"/>
</dbReference>
<keyword evidence="1" id="KW-0732">Signal</keyword>
<dbReference type="KEGG" id="pprc:PFLCHA0_c15890"/>